<feature type="domain" description="3D" evidence="3">
    <location>
        <begin position="129"/>
        <end position="197"/>
    </location>
</feature>
<name>A0A2T2WPP8_9FIRM</name>
<dbReference type="SUPFAM" id="SSF50685">
    <property type="entry name" value="Barwin-like endoglucanases"/>
    <property type="match status" value="1"/>
</dbReference>
<dbReference type="InterPro" id="IPR059180">
    <property type="entry name" value="3D_YorM"/>
</dbReference>
<dbReference type="CDD" id="cd14667">
    <property type="entry name" value="3D_containing_proteins"/>
    <property type="match status" value="1"/>
</dbReference>
<dbReference type="InterPro" id="IPR036908">
    <property type="entry name" value="RlpA-like_sf"/>
</dbReference>
<dbReference type="PANTHER" id="PTHR39160:SF4">
    <property type="entry name" value="RESUSCITATION-PROMOTING FACTOR RPFB"/>
    <property type="match status" value="1"/>
</dbReference>
<comment type="caution">
    <text evidence="4">The sequence shown here is derived from an EMBL/GenBank/DDBJ whole genome shotgun (WGS) entry which is preliminary data.</text>
</comment>
<sequence length="199" mass="20524">MHWRHWDRKSGAANNSASSSGDNSSSGSSGNTSSAPTTSGSSSTSTGTSSGSVLPAQFPTGGTPVDEPSLASPADGVQGEFTPSITKIDGRPVLKAFHMVATSYGPSLQDNYPYGPVDYYGQPLEDGMVAVDPSVIPLGTVVYVTGYQDNFLPSGGFLGQAMDTGGAIQGDRIDIFINASENVINDFGVQQVTVYELGS</sequence>
<accession>A0A2T2WPP8</accession>
<protein>
    <recommendedName>
        <fullName evidence="3">3D domain-containing protein</fullName>
    </recommendedName>
</protein>
<dbReference type="GO" id="GO:0019867">
    <property type="term" value="C:outer membrane"/>
    <property type="evidence" value="ECO:0007669"/>
    <property type="project" value="InterPro"/>
</dbReference>
<dbReference type="GO" id="GO:0009254">
    <property type="term" value="P:peptidoglycan turnover"/>
    <property type="evidence" value="ECO:0007669"/>
    <property type="project" value="InterPro"/>
</dbReference>
<organism evidence="4 5">
    <name type="scientific">Sulfobacillus acidophilus</name>
    <dbReference type="NCBI Taxonomy" id="53633"/>
    <lineage>
        <taxon>Bacteria</taxon>
        <taxon>Bacillati</taxon>
        <taxon>Bacillota</taxon>
        <taxon>Clostridia</taxon>
        <taxon>Eubacteriales</taxon>
        <taxon>Clostridiales Family XVII. Incertae Sedis</taxon>
        <taxon>Sulfobacillus</taxon>
    </lineage>
</organism>
<dbReference type="Gene3D" id="2.40.40.10">
    <property type="entry name" value="RlpA-like domain"/>
    <property type="match status" value="1"/>
</dbReference>
<dbReference type="PANTHER" id="PTHR39160">
    <property type="entry name" value="CELL WALL-BINDING PROTEIN YOCH"/>
    <property type="match status" value="1"/>
</dbReference>
<dbReference type="EMBL" id="PXYV01000001">
    <property type="protein sequence ID" value="PSR24206.1"/>
    <property type="molecule type" value="Genomic_DNA"/>
</dbReference>
<proteinExistence type="predicted"/>
<evidence type="ECO:0000256" key="2">
    <source>
        <dbReference type="SAM" id="MobiDB-lite"/>
    </source>
</evidence>
<evidence type="ECO:0000256" key="1">
    <source>
        <dbReference type="ARBA" id="ARBA00022729"/>
    </source>
</evidence>
<dbReference type="InterPro" id="IPR010611">
    <property type="entry name" value="3D_dom"/>
</dbReference>
<dbReference type="GO" id="GO:0004553">
    <property type="term" value="F:hydrolase activity, hydrolyzing O-glycosyl compounds"/>
    <property type="evidence" value="ECO:0007669"/>
    <property type="project" value="InterPro"/>
</dbReference>
<dbReference type="InterPro" id="IPR051933">
    <property type="entry name" value="Resuscitation_pf_RpfB"/>
</dbReference>
<evidence type="ECO:0000259" key="3">
    <source>
        <dbReference type="Pfam" id="PF06725"/>
    </source>
</evidence>
<keyword evidence="1" id="KW-0732">Signal</keyword>
<dbReference type="Proteomes" id="UP000241848">
    <property type="component" value="Unassembled WGS sequence"/>
</dbReference>
<feature type="region of interest" description="Disordered" evidence="2">
    <location>
        <begin position="1"/>
        <end position="84"/>
    </location>
</feature>
<evidence type="ECO:0000313" key="4">
    <source>
        <dbReference type="EMBL" id="PSR24206.1"/>
    </source>
</evidence>
<dbReference type="Pfam" id="PF06725">
    <property type="entry name" value="3D"/>
    <property type="match status" value="1"/>
</dbReference>
<reference evidence="4 5" key="1">
    <citation type="journal article" date="2014" name="BMC Genomics">
        <title>Comparison of environmental and isolate Sulfobacillus genomes reveals diverse carbon, sulfur, nitrogen, and hydrogen metabolisms.</title>
        <authorList>
            <person name="Justice N.B."/>
            <person name="Norman A."/>
            <person name="Brown C.T."/>
            <person name="Singh A."/>
            <person name="Thomas B.C."/>
            <person name="Banfield J.F."/>
        </authorList>
    </citation>
    <scope>NUCLEOTIDE SEQUENCE [LARGE SCALE GENOMIC DNA]</scope>
    <source>
        <strain evidence="4">AMDSBA3</strain>
    </source>
</reference>
<feature type="compositionally biased region" description="Low complexity" evidence="2">
    <location>
        <begin position="11"/>
        <end position="52"/>
    </location>
</feature>
<evidence type="ECO:0000313" key="5">
    <source>
        <dbReference type="Proteomes" id="UP000241848"/>
    </source>
</evidence>
<gene>
    <name evidence="4" type="ORF">C7B45_00780</name>
</gene>
<dbReference type="AlphaFoldDB" id="A0A2T2WPP8"/>